<dbReference type="GO" id="GO:0043596">
    <property type="term" value="C:nuclear replication fork"/>
    <property type="evidence" value="ECO:0007669"/>
    <property type="project" value="TreeGrafter"/>
</dbReference>
<dbReference type="InterPro" id="IPR014001">
    <property type="entry name" value="Helicase_ATP-bd"/>
</dbReference>
<dbReference type="Gene3D" id="3.40.50.300">
    <property type="entry name" value="P-loop containing nucleotide triphosphate hydrolases"/>
    <property type="match status" value="1"/>
</dbReference>
<gene>
    <name evidence="6" type="ORF">AAJ76_600039052</name>
</gene>
<dbReference type="CDD" id="cd18793">
    <property type="entry name" value="SF2_C_SNF"/>
    <property type="match status" value="1"/>
</dbReference>
<dbReference type="InterPro" id="IPR038718">
    <property type="entry name" value="SNF2-like_sf"/>
</dbReference>
<evidence type="ECO:0000259" key="4">
    <source>
        <dbReference type="PROSITE" id="PS51192"/>
    </source>
</evidence>
<dbReference type="PANTHER" id="PTHR45766:SF6">
    <property type="entry name" value="SWI_SNF-RELATED MATRIX-ASSOCIATED ACTIN-DEPENDENT REGULATOR OF CHROMATIN SUBFAMILY A-LIKE PROTEIN 1"/>
    <property type="match status" value="1"/>
</dbReference>
<dbReference type="PROSITE" id="PS51192">
    <property type="entry name" value="HELICASE_ATP_BIND_1"/>
    <property type="match status" value="1"/>
</dbReference>
<dbReference type="SMART" id="SM00487">
    <property type="entry name" value="DEXDc"/>
    <property type="match status" value="1"/>
</dbReference>
<protein>
    <submittedName>
        <fullName evidence="6">Snf2 rad54-like helicase</fullName>
    </submittedName>
</protein>
<evidence type="ECO:0000259" key="5">
    <source>
        <dbReference type="PROSITE" id="PS51194"/>
    </source>
</evidence>
<dbReference type="GeneID" id="36321047"/>
<evidence type="ECO:0000313" key="6">
    <source>
        <dbReference type="EMBL" id="KKO76139.1"/>
    </source>
</evidence>
<dbReference type="GO" id="GO:0016787">
    <property type="term" value="F:hydrolase activity"/>
    <property type="evidence" value="ECO:0007669"/>
    <property type="project" value="UniProtKB-KW"/>
</dbReference>
<sequence length="594" mass="68137">MNENNKANWQKIIQKKMSSFDSKNVERANSENISLDNKNVDQHPINNLFTRLEKSEEVVVNKEVHKTENLTGSKLKIFINEQGTITLKPSSKLLASILFELEDTVYDIKNNEWKITHIDYNKIKKKLKSAKFIFKDIPKGSLNILNRPIINKSYDLEGEIYDKMFVFQKEAVIYALNRAGRIILGDDMGLGKTIQALGIAYYYRIEWPLLIIAPASLLDNWAASIKQFLNLDSKVVRARTDFGDKISIISYDMCSKFIDIVNTYNYGVIIVDECHYIKSATSKRTKNILPILQNAGRLILMSGTPAVSRPLELYTIFCAVDKNLFPNFSEYGIRYCNGRKIKQWYDYKGCTHAEELNFILNKYFMIRRLKDQVLNQLPPKSRRQIIINCGLNIDRKNISLVGDNVEQTAMGMYREAATQKLEPVKMYIDTILEKNIKFIIFAHHLSMMEGLSFYLADKKVNFIKMDGSVITSHRQRLVNEFQNNGNVRVALLSVTACNTGLTLTAAKLVVFAELYWNPGTLLQAEDRIHRIGQSSSVDIHYLVCKGTVDEYVWPILLKKLNVLQSLGMGKNNLKNAECKNIEIEQTTLDKFTNK</sequence>
<keyword evidence="3" id="KW-0067">ATP-binding</keyword>
<feature type="domain" description="Helicase ATP-binding" evidence="4">
    <location>
        <begin position="173"/>
        <end position="323"/>
    </location>
</feature>
<dbReference type="AlphaFoldDB" id="A0A0F9ZFF3"/>
<organism evidence="6 7">
    <name type="scientific">Vairimorpha ceranae</name>
    <dbReference type="NCBI Taxonomy" id="40302"/>
    <lineage>
        <taxon>Eukaryota</taxon>
        <taxon>Fungi</taxon>
        <taxon>Fungi incertae sedis</taxon>
        <taxon>Microsporidia</taxon>
        <taxon>Nosematidae</taxon>
        <taxon>Vairimorpha</taxon>
    </lineage>
</organism>
<reference evidence="6 7" key="1">
    <citation type="journal article" date="2015" name="Environ. Microbiol.">
        <title>Genome analyses suggest the presence of polyploidy and recent human-driven expansions in eight global populations of the honeybee pathogen Nosema ceranae.</title>
        <authorList>
            <person name="Pelin A."/>
            <person name="Selman M."/>
            <person name="Aris-Brosou S."/>
            <person name="Farinelli L."/>
            <person name="Corradi N."/>
        </authorList>
    </citation>
    <scope>NUCLEOTIDE SEQUENCE [LARGE SCALE GENOMIC DNA]</scope>
    <source>
        <strain evidence="6 7">PA08 1199</strain>
    </source>
</reference>
<dbReference type="EMBL" id="JPQZ01000006">
    <property type="protein sequence ID" value="KKO76139.1"/>
    <property type="molecule type" value="Genomic_DNA"/>
</dbReference>
<proteinExistence type="predicted"/>
<feature type="domain" description="Helicase C-terminal" evidence="5">
    <location>
        <begin position="423"/>
        <end position="589"/>
    </location>
</feature>
<keyword evidence="6" id="KW-0347">Helicase</keyword>
<comment type="caution">
    <text evidence="6">The sequence shown here is derived from an EMBL/GenBank/DDBJ whole genome shotgun (WGS) entry which is preliminary data.</text>
</comment>
<dbReference type="RefSeq" id="XP_024331881.1">
    <property type="nucleotide sequence ID" value="XM_024476097.1"/>
</dbReference>
<evidence type="ECO:0000256" key="3">
    <source>
        <dbReference type="ARBA" id="ARBA00022840"/>
    </source>
</evidence>
<accession>A0A0F9ZFF3</accession>
<dbReference type="InterPro" id="IPR001650">
    <property type="entry name" value="Helicase_C-like"/>
</dbReference>
<dbReference type="SUPFAM" id="SSF52540">
    <property type="entry name" value="P-loop containing nucleoside triphosphate hydrolases"/>
    <property type="match status" value="2"/>
</dbReference>
<dbReference type="GO" id="GO:0031297">
    <property type="term" value="P:replication fork processing"/>
    <property type="evidence" value="ECO:0007669"/>
    <property type="project" value="TreeGrafter"/>
</dbReference>
<dbReference type="GO" id="GO:0006281">
    <property type="term" value="P:DNA repair"/>
    <property type="evidence" value="ECO:0007669"/>
    <property type="project" value="TreeGrafter"/>
</dbReference>
<dbReference type="VEuPathDB" id="MicrosporidiaDB:AAJ76_600039052"/>
<dbReference type="GO" id="GO:0005524">
    <property type="term" value="F:ATP binding"/>
    <property type="evidence" value="ECO:0007669"/>
    <property type="project" value="InterPro"/>
</dbReference>
<dbReference type="Gene3D" id="3.40.50.10810">
    <property type="entry name" value="Tandem AAA-ATPase domain"/>
    <property type="match status" value="1"/>
</dbReference>
<dbReference type="Proteomes" id="UP000034350">
    <property type="component" value="Unassembled WGS sequence"/>
</dbReference>
<name>A0A0F9ZFF3_9MICR</name>
<dbReference type="VEuPathDB" id="MicrosporidiaDB:NCER_100376"/>
<evidence type="ECO:0000256" key="1">
    <source>
        <dbReference type="ARBA" id="ARBA00022741"/>
    </source>
</evidence>
<keyword evidence="1" id="KW-0547">Nucleotide-binding</keyword>
<dbReference type="GO" id="GO:0004386">
    <property type="term" value="F:helicase activity"/>
    <property type="evidence" value="ECO:0007669"/>
    <property type="project" value="UniProtKB-KW"/>
</dbReference>
<evidence type="ECO:0000313" key="7">
    <source>
        <dbReference type="Proteomes" id="UP000034350"/>
    </source>
</evidence>
<dbReference type="Pfam" id="PF00176">
    <property type="entry name" value="SNF2-rel_dom"/>
    <property type="match status" value="1"/>
</dbReference>
<dbReference type="InterPro" id="IPR049730">
    <property type="entry name" value="SNF2/RAD54-like_C"/>
</dbReference>
<dbReference type="SMART" id="SM00490">
    <property type="entry name" value="HELICc"/>
    <property type="match status" value="1"/>
</dbReference>
<dbReference type="OrthoDB" id="448448at2759"/>
<evidence type="ECO:0000256" key="2">
    <source>
        <dbReference type="ARBA" id="ARBA00022801"/>
    </source>
</evidence>
<dbReference type="VEuPathDB" id="MicrosporidiaDB:G9O61_00g018130"/>
<keyword evidence="7" id="KW-1185">Reference proteome</keyword>
<dbReference type="PANTHER" id="PTHR45766">
    <property type="entry name" value="DNA ANNEALING HELICASE AND ENDONUCLEASE ZRANB3 FAMILY MEMBER"/>
    <property type="match status" value="1"/>
</dbReference>
<dbReference type="PROSITE" id="PS51194">
    <property type="entry name" value="HELICASE_CTER"/>
    <property type="match status" value="1"/>
</dbReference>
<dbReference type="InterPro" id="IPR027417">
    <property type="entry name" value="P-loop_NTPase"/>
</dbReference>
<dbReference type="Pfam" id="PF00271">
    <property type="entry name" value="Helicase_C"/>
    <property type="match status" value="1"/>
</dbReference>
<keyword evidence="2" id="KW-0378">Hydrolase</keyword>
<dbReference type="InterPro" id="IPR000330">
    <property type="entry name" value="SNF2_N"/>
</dbReference>